<organism evidence="1 2">
    <name type="scientific">Olea europaea subsp. europaea</name>
    <dbReference type="NCBI Taxonomy" id="158383"/>
    <lineage>
        <taxon>Eukaryota</taxon>
        <taxon>Viridiplantae</taxon>
        <taxon>Streptophyta</taxon>
        <taxon>Embryophyta</taxon>
        <taxon>Tracheophyta</taxon>
        <taxon>Spermatophyta</taxon>
        <taxon>Magnoliopsida</taxon>
        <taxon>eudicotyledons</taxon>
        <taxon>Gunneridae</taxon>
        <taxon>Pentapetalae</taxon>
        <taxon>asterids</taxon>
        <taxon>lamiids</taxon>
        <taxon>Lamiales</taxon>
        <taxon>Oleaceae</taxon>
        <taxon>Oleeae</taxon>
        <taxon>Olea</taxon>
    </lineage>
</organism>
<evidence type="ECO:0000313" key="1">
    <source>
        <dbReference type="EMBL" id="CAA3026667.1"/>
    </source>
</evidence>
<dbReference type="Pfam" id="PF14299">
    <property type="entry name" value="PP2"/>
    <property type="match status" value="1"/>
</dbReference>
<comment type="caution">
    <text evidence="1">The sequence shown here is derived from an EMBL/GenBank/DDBJ whole genome shotgun (WGS) entry which is preliminary data.</text>
</comment>
<dbReference type="PANTHER" id="PTHR32278:SF135">
    <property type="entry name" value="F-BOX PROTEIN PP2-B12"/>
    <property type="match status" value="1"/>
</dbReference>
<dbReference type="Gramene" id="OE9A020220T2">
    <property type="protein sequence ID" value="OE9A020220C2"/>
    <property type="gene ID" value="OE9A020220"/>
</dbReference>
<reference evidence="1 2" key="1">
    <citation type="submission" date="2019-12" db="EMBL/GenBank/DDBJ databases">
        <authorList>
            <person name="Alioto T."/>
            <person name="Alioto T."/>
            <person name="Gomez Garrido J."/>
        </authorList>
    </citation>
    <scope>NUCLEOTIDE SEQUENCE [LARGE SCALE GENOMIC DNA]</scope>
</reference>
<dbReference type="EMBL" id="CACTIH010009171">
    <property type="protein sequence ID" value="CAA3026667.1"/>
    <property type="molecule type" value="Genomic_DNA"/>
</dbReference>
<dbReference type="PANTHER" id="PTHR32278">
    <property type="entry name" value="F-BOX DOMAIN-CONTAINING PROTEIN"/>
    <property type="match status" value="1"/>
</dbReference>
<sequence length="385" mass="44286">MSNIYDRWERLVEAVMRREHDRELALAHSRDPSTSSISSSSNSISDFPFHYQNLQLEASTSRLNDAEWKIFLPSDYKKIIARSVTPVTYKTAKDLYLNLCDSPILLDGGKMSFHIDKITGKKCYMIGARELLISWSDTPRKWRWTSHVDSRFLLVAELLNVWWLEIRGKIQTKMLSPKTSYAAYLVFKLGEEFSGLGSVNGIIRLVNREEDSDAAKRARPMHLQPVEGGNGQIAAMRSDGWMEVEMGNFYNNQRDNGIVEARLLETTFMKSGLIVEGIEFRPTAHADFEEVSEEKRGIRIFPKHEACNSNTVNDKDWEILLPSDYEEIISRSVDPVAYENKKDLYLSFWDTPILLDGGNMSFHLDKKNWKEVLYDWSKGAYNCIG</sequence>
<dbReference type="InterPro" id="IPR025886">
    <property type="entry name" value="PP2-like"/>
</dbReference>
<name>A0A8S0V036_OLEEU</name>
<proteinExistence type="predicted"/>
<keyword evidence="2" id="KW-1185">Reference proteome</keyword>
<evidence type="ECO:0000313" key="2">
    <source>
        <dbReference type="Proteomes" id="UP000594638"/>
    </source>
</evidence>
<protein>
    <submittedName>
        <fullName evidence="1">Uncharacterized protein</fullName>
    </submittedName>
</protein>
<accession>A0A8S0V036</accession>
<dbReference type="OrthoDB" id="1918565at2759"/>
<dbReference type="Proteomes" id="UP000594638">
    <property type="component" value="Unassembled WGS sequence"/>
</dbReference>
<gene>
    <name evidence="1" type="ORF">OLEA9_A020220</name>
</gene>
<dbReference type="AlphaFoldDB" id="A0A8S0V036"/>